<name>A0A9W6WDM1_CANBO</name>
<keyword evidence="2" id="KW-0521">NADP</keyword>
<keyword evidence="4" id="KW-1133">Transmembrane helix</keyword>
<keyword evidence="4" id="KW-0472">Membrane</keyword>
<dbReference type="InterPro" id="IPR002347">
    <property type="entry name" value="SDR_fam"/>
</dbReference>
<evidence type="ECO:0000256" key="1">
    <source>
        <dbReference type="ARBA" id="ARBA00006484"/>
    </source>
</evidence>
<evidence type="ECO:0000256" key="3">
    <source>
        <dbReference type="ARBA" id="ARBA00023002"/>
    </source>
</evidence>
<keyword evidence="3" id="KW-0560">Oxidoreductase</keyword>
<accession>A0A9W6WDM1</accession>
<evidence type="ECO:0000256" key="2">
    <source>
        <dbReference type="ARBA" id="ARBA00022857"/>
    </source>
</evidence>
<gene>
    <name evidence="5" type="ORF">Cboi02_000007900</name>
</gene>
<evidence type="ECO:0000313" key="5">
    <source>
        <dbReference type="EMBL" id="GME66619.1"/>
    </source>
</evidence>
<comment type="caution">
    <text evidence="5">The sequence shown here is derived from an EMBL/GenBank/DDBJ whole genome shotgun (WGS) entry which is preliminary data.</text>
</comment>
<evidence type="ECO:0000256" key="4">
    <source>
        <dbReference type="SAM" id="Phobius"/>
    </source>
</evidence>
<proteinExistence type="inferred from homology"/>
<dbReference type="Gene3D" id="3.40.50.720">
    <property type="entry name" value="NAD(P)-binding Rossmann-like Domain"/>
    <property type="match status" value="1"/>
</dbReference>
<comment type="similarity">
    <text evidence="1">Belongs to the short-chain dehydrogenases/reductases (SDR) family.</text>
</comment>
<dbReference type="AlphaFoldDB" id="A0A9W6WDM1"/>
<dbReference type="EMBL" id="BSXN01000013">
    <property type="protein sequence ID" value="GME66619.1"/>
    <property type="molecule type" value="Genomic_DNA"/>
</dbReference>
<keyword evidence="6" id="KW-1185">Reference proteome</keyword>
<dbReference type="InterPro" id="IPR036291">
    <property type="entry name" value="NAD(P)-bd_dom_sf"/>
</dbReference>
<evidence type="ECO:0000313" key="6">
    <source>
        <dbReference type="Proteomes" id="UP001165120"/>
    </source>
</evidence>
<protein>
    <submittedName>
        <fullName evidence="5">Unnamed protein product</fullName>
    </submittedName>
</protein>
<dbReference type="Proteomes" id="UP001165120">
    <property type="component" value="Unassembled WGS sequence"/>
</dbReference>
<dbReference type="GO" id="GO:0016491">
    <property type="term" value="F:oxidoreductase activity"/>
    <property type="evidence" value="ECO:0007669"/>
    <property type="project" value="UniProtKB-KW"/>
</dbReference>
<keyword evidence="4" id="KW-0812">Transmembrane</keyword>
<organism evidence="5 6">
    <name type="scientific">Candida boidinii</name>
    <name type="common">Yeast</name>
    <dbReference type="NCBI Taxonomy" id="5477"/>
    <lineage>
        <taxon>Eukaryota</taxon>
        <taxon>Fungi</taxon>
        <taxon>Dikarya</taxon>
        <taxon>Ascomycota</taxon>
        <taxon>Saccharomycotina</taxon>
        <taxon>Pichiomycetes</taxon>
        <taxon>Pichiales</taxon>
        <taxon>Pichiaceae</taxon>
        <taxon>Ogataea</taxon>
        <taxon>Ogataea/Candida clade</taxon>
    </lineage>
</organism>
<sequence length="339" mass="38889">MTSFDINLLPSYDPEVERRVCFITGGNSGIGYYTALNLYMKGYMVYIASRSKQRMERAINDIREEAIRRRLKLSSSSSISNGNGTSSSNKLGELYYIEIDLLNLNSIELAVKEFKSRENSLHLLIDNAGIMAVPFKLTKDNLEVQLQTNYISHVLLNDRLIELMLKDSVINPRIVLLSSIGHWLLPVKLSLNYQFTHYKPNLLFSWFRYALAKTAGIQYMKILSKKYPKILCLSVHPGFVMNTNLFSHFTRLPIIGLFFWCCFQFFGWVFGVTNEEGSYSTLKCALDPSLNCQDDNGKYFTTLGIESKPSAYVLDEKYALENWNWTVDELAKRGHPVEI</sequence>
<dbReference type="SUPFAM" id="SSF51735">
    <property type="entry name" value="NAD(P)-binding Rossmann-fold domains"/>
    <property type="match status" value="1"/>
</dbReference>
<reference evidence="5" key="1">
    <citation type="submission" date="2023-04" db="EMBL/GenBank/DDBJ databases">
        <title>Candida boidinii NBRC 10035.</title>
        <authorList>
            <person name="Ichikawa N."/>
            <person name="Sato H."/>
            <person name="Tonouchi N."/>
        </authorList>
    </citation>
    <scope>NUCLEOTIDE SEQUENCE</scope>
    <source>
        <strain evidence="5">NBRC 10035</strain>
    </source>
</reference>
<dbReference type="PANTHER" id="PTHR24320">
    <property type="entry name" value="RETINOL DEHYDROGENASE"/>
    <property type="match status" value="1"/>
</dbReference>
<dbReference type="PANTHER" id="PTHR24320:SF282">
    <property type="entry name" value="WW DOMAIN-CONTAINING OXIDOREDUCTASE"/>
    <property type="match status" value="1"/>
</dbReference>
<feature type="transmembrane region" description="Helical" evidence="4">
    <location>
        <begin position="252"/>
        <end position="273"/>
    </location>
</feature>
<dbReference type="Pfam" id="PF00106">
    <property type="entry name" value="adh_short"/>
    <property type="match status" value="2"/>
</dbReference>